<proteinExistence type="inferred from homology"/>
<dbReference type="Gene3D" id="1.10.3720.10">
    <property type="entry name" value="MetI-like"/>
    <property type="match status" value="1"/>
</dbReference>
<feature type="transmembrane region" description="Helical" evidence="7">
    <location>
        <begin position="21"/>
        <end position="43"/>
    </location>
</feature>
<dbReference type="GO" id="GO:0005886">
    <property type="term" value="C:plasma membrane"/>
    <property type="evidence" value="ECO:0007669"/>
    <property type="project" value="UniProtKB-SubCell"/>
</dbReference>
<evidence type="ECO:0000256" key="4">
    <source>
        <dbReference type="ARBA" id="ARBA00022692"/>
    </source>
</evidence>
<dbReference type="InterPro" id="IPR035906">
    <property type="entry name" value="MetI-like_sf"/>
</dbReference>
<dbReference type="PROSITE" id="PS50928">
    <property type="entry name" value="ABC_TM1"/>
    <property type="match status" value="1"/>
</dbReference>
<keyword evidence="6 7" id="KW-0472">Membrane</keyword>
<keyword evidence="4 7" id="KW-0812">Transmembrane</keyword>
<protein>
    <submittedName>
        <fullName evidence="9">Carbohydrate ABC transporter permease</fullName>
    </submittedName>
</protein>
<feature type="domain" description="ABC transmembrane type-1" evidence="8">
    <location>
        <begin position="83"/>
        <end position="273"/>
    </location>
</feature>
<accession>A0A6L5X2P3</accession>
<comment type="caution">
    <text evidence="9">The sequence shown here is derived from an EMBL/GenBank/DDBJ whole genome shotgun (WGS) entry which is preliminary data.</text>
</comment>
<feature type="transmembrane region" description="Helical" evidence="7">
    <location>
        <begin position="201"/>
        <end position="218"/>
    </location>
</feature>
<dbReference type="Proteomes" id="UP000481852">
    <property type="component" value="Unassembled WGS sequence"/>
</dbReference>
<evidence type="ECO:0000256" key="5">
    <source>
        <dbReference type="ARBA" id="ARBA00022989"/>
    </source>
</evidence>
<dbReference type="SUPFAM" id="SSF161098">
    <property type="entry name" value="MetI-like"/>
    <property type="match status" value="1"/>
</dbReference>
<evidence type="ECO:0000256" key="7">
    <source>
        <dbReference type="RuleBase" id="RU363032"/>
    </source>
</evidence>
<feature type="transmembrane region" description="Helical" evidence="7">
    <location>
        <begin position="118"/>
        <end position="139"/>
    </location>
</feature>
<dbReference type="InterPro" id="IPR000515">
    <property type="entry name" value="MetI-like"/>
</dbReference>
<dbReference type="PANTHER" id="PTHR43744:SF8">
    <property type="entry name" value="SN-GLYCEROL-3-PHOSPHATE TRANSPORT SYSTEM PERMEASE PROTEIN UGPE"/>
    <property type="match status" value="1"/>
</dbReference>
<keyword evidence="3" id="KW-1003">Cell membrane</keyword>
<keyword evidence="10" id="KW-1185">Reference proteome</keyword>
<keyword evidence="2 7" id="KW-0813">Transport</keyword>
<evidence type="ECO:0000256" key="6">
    <source>
        <dbReference type="ARBA" id="ARBA00023136"/>
    </source>
</evidence>
<feature type="transmembrane region" description="Helical" evidence="7">
    <location>
        <begin position="87"/>
        <end position="111"/>
    </location>
</feature>
<feature type="transmembrane region" description="Helical" evidence="7">
    <location>
        <begin position="151"/>
        <end position="168"/>
    </location>
</feature>
<dbReference type="EMBL" id="VULZ01000004">
    <property type="protein sequence ID" value="MSS14490.1"/>
    <property type="molecule type" value="Genomic_DNA"/>
</dbReference>
<reference evidence="9 10" key="1">
    <citation type="submission" date="2019-08" db="EMBL/GenBank/DDBJ databases">
        <title>In-depth cultivation of the pig gut microbiome towards novel bacterial diversity and tailored functional studies.</title>
        <authorList>
            <person name="Wylensek D."/>
            <person name="Hitch T.C.A."/>
            <person name="Clavel T."/>
        </authorList>
    </citation>
    <scope>NUCLEOTIDE SEQUENCE [LARGE SCALE GENOMIC DNA]</scope>
    <source>
        <strain evidence="9 10">Oil+RF-744-WCA-WT-11</strain>
    </source>
</reference>
<dbReference type="PANTHER" id="PTHR43744">
    <property type="entry name" value="ABC TRANSPORTER PERMEASE PROTEIN MG189-RELATED-RELATED"/>
    <property type="match status" value="1"/>
</dbReference>
<organism evidence="9 10">
    <name type="scientific">Porcincola intestinalis</name>
    <dbReference type="NCBI Taxonomy" id="2606632"/>
    <lineage>
        <taxon>Bacteria</taxon>
        <taxon>Bacillati</taxon>
        <taxon>Bacillota</taxon>
        <taxon>Clostridia</taxon>
        <taxon>Lachnospirales</taxon>
        <taxon>Lachnospiraceae</taxon>
        <taxon>Porcincola</taxon>
    </lineage>
</organism>
<evidence type="ECO:0000313" key="9">
    <source>
        <dbReference type="EMBL" id="MSS14490.1"/>
    </source>
</evidence>
<evidence type="ECO:0000256" key="2">
    <source>
        <dbReference type="ARBA" id="ARBA00022448"/>
    </source>
</evidence>
<dbReference type="AlphaFoldDB" id="A0A6L5X2P3"/>
<evidence type="ECO:0000256" key="1">
    <source>
        <dbReference type="ARBA" id="ARBA00004651"/>
    </source>
</evidence>
<comment type="subcellular location">
    <subcellularLocation>
        <location evidence="1 7">Cell membrane</location>
        <topology evidence="1 7">Multi-pass membrane protein</topology>
    </subcellularLocation>
</comment>
<evidence type="ECO:0000259" key="8">
    <source>
        <dbReference type="PROSITE" id="PS50928"/>
    </source>
</evidence>
<keyword evidence="5 7" id="KW-1133">Transmembrane helix</keyword>
<evidence type="ECO:0000313" key="10">
    <source>
        <dbReference type="Proteomes" id="UP000481852"/>
    </source>
</evidence>
<dbReference type="Pfam" id="PF00528">
    <property type="entry name" value="BPD_transp_1"/>
    <property type="match status" value="1"/>
</dbReference>
<evidence type="ECO:0000256" key="3">
    <source>
        <dbReference type="ARBA" id="ARBA00022475"/>
    </source>
</evidence>
<name>A0A6L5X2P3_9FIRM</name>
<feature type="transmembrane region" description="Helical" evidence="7">
    <location>
        <begin position="252"/>
        <end position="273"/>
    </location>
</feature>
<dbReference type="GO" id="GO:0055085">
    <property type="term" value="P:transmembrane transport"/>
    <property type="evidence" value="ECO:0007669"/>
    <property type="project" value="InterPro"/>
</dbReference>
<gene>
    <name evidence="9" type="ORF">FYJ35_05445</name>
</gene>
<comment type="similarity">
    <text evidence="7">Belongs to the binding-protein-dependent transport system permease family.</text>
</comment>
<sequence>MTDRDGNSKTQGTGETGSAGAAGWHVFLILYTCLILFPIAFAVSNSFKTSSDAYNTILELIPRRPTLDGYRQVFAKLPFVRIALNTFLIAASVTACKTLTSLLAAYSFVFFQYRGKKVLYFLMLITMFVPFTVTMIPNYLLITQMGLRDNIWGVALPQMADVLGIFLLRQAMRGIPKSLIEAAKLDNIPDLKIMKDIIMPLVRPAVISTGIIFFINSWNEYVWPVLILKSVEHYTLPLALQMYISAEGGTDFPLAMAVSVLTMLIPLVLYLIFQKYIISIFAMTGVKG</sequence>
<dbReference type="CDD" id="cd06261">
    <property type="entry name" value="TM_PBP2"/>
    <property type="match status" value="1"/>
</dbReference>